<comment type="caution">
    <text evidence="1">The sequence shown here is derived from an EMBL/GenBank/DDBJ whole genome shotgun (WGS) entry which is preliminary data.</text>
</comment>
<dbReference type="AlphaFoldDB" id="A0A8J7W590"/>
<proteinExistence type="predicted"/>
<dbReference type="InterPro" id="IPR014347">
    <property type="entry name" value="Tautomerase/MIF_sf"/>
</dbReference>
<dbReference type="Proteomes" id="UP000675664">
    <property type="component" value="Unassembled WGS sequence"/>
</dbReference>
<reference evidence="1" key="2">
    <citation type="submission" date="2021-04" db="EMBL/GenBank/DDBJ databases">
        <authorList>
            <person name="Liu J."/>
        </authorList>
    </citation>
    <scope>NUCLEOTIDE SEQUENCE</scope>
    <source>
        <strain evidence="1">BAD-6</strain>
    </source>
</reference>
<dbReference type="RefSeq" id="WP_227019566.1">
    <property type="nucleotide sequence ID" value="NZ_JAGSND010000013.1"/>
</dbReference>
<dbReference type="EMBL" id="JAGSND010000013">
    <property type="protein sequence ID" value="MBR0599430.1"/>
    <property type="molecule type" value="Genomic_DNA"/>
</dbReference>
<gene>
    <name evidence="1" type="ORF">KCX82_16205</name>
</gene>
<keyword evidence="2" id="KW-1185">Reference proteome</keyword>
<dbReference type="SUPFAM" id="SSF55331">
    <property type="entry name" value="Tautomerase/MIF"/>
    <property type="match status" value="1"/>
</dbReference>
<organism evidence="1 2">
    <name type="scientific">Sinanaerobacter chloroacetimidivorans</name>
    <dbReference type="NCBI Taxonomy" id="2818044"/>
    <lineage>
        <taxon>Bacteria</taxon>
        <taxon>Bacillati</taxon>
        <taxon>Bacillota</taxon>
        <taxon>Clostridia</taxon>
        <taxon>Peptostreptococcales</taxon>
        <taxon>Anaerovoracaceae</taxon>
        <taxon>Sinanaerobacter</taxon>
    </lineage>
</organism>
<evidence type="ECO:0008006" key="3">
    <source>
        <dbReference type="Google" id="ProtNLM"/>
    </source>
</evidence>
<dbReference type="InterPro" id="IPR001398">
    <property type="entry name" value="Macrophage_inhib_fac"/>
</dbReference>
<name>A0A8J7W590_9FIRM</name>
<dbReference type="Gene3D" id="3.30.429.10">
    <property type="entry name" value="Macrophage Migration Inhibitory Factor"/>
    <property type="match status" value="1"/>
</dbReference>
<accession>A0A8J7W590</accession>
<protein>
    <recommendedName>
        <fullName evidence="3">Macrophage migration inhibitory factor (MIF)</fullName>
    </recommendedName>
</protein>
<evidence type="ECO:0000313" key="2">
    <source>
        <dbReference type="Proteomes" id="UP000675664"/>
    </source>
</evidence>
<dbReference type="Pfam" id="PF01187">
    <property type="entry name" value="MIF"/>
    <property type="match status" value="1"/>
</dbReference>
<sequence>MPFVHLSTTKAIAPKEKAELADEIAKLVSTMPGKPYERTMVRIEAECEIYRAGEPAECAYFQTHFRKPVPMELQKAYIEKMYALFHDKLGLKTQQIYMSMIGLDTWGSRGTLSE</sequence>
<reference evidence="1" key="1">
    <citation type="submission" date="2021-04" db="EMBL/GenBank/DDBJ databases">
        <title>Sinoanaerobacter chloroacetimidivorans sp. nov., an obligate anaerobic bacterium isolated from anaerobic sludge.</title>
        <authorList>
            <person name="Bao Y."/>
        </authorList>
    </citation>
    <scope>NUCLEOTIDE SEQUENCE</scope>
    <source>
        <strain evidence="1">BAD-6</strain>
    </source>
</reference>
<evidence type="ECO:0000313" key="1">
    <source>
        <dbReference type="EMBL" id="MBR0599430.1"/>
    </source>
</evidence>